<dbReference type="AlphaFoldDB" id="A0A1Q6A1A6"/>
<name>A0A1Q6A1A6_9SPHI</name>
<dbReference type="InterPro" id="IPR016181">
    <property type="entry name" value="Acyl_CoA_acyltransferase"/>
</dbReference>
<gene>
    <name evidence="2" type="ORF">RG47T_3261</name>
</gene>
<evidence type="ECO:0000313" key="3">
    <source>
        <dbReference type="Proteomes" id="UP000186720"/>
    </source>
</evidence>
<dbReference type="EMBL" id="MPPL01000001">
    <property type="protein sequence ID" value="OKS87799.1"/>
    <property type="molecule type" value="Genomic_DNA"/>
</dbReference>
<evidence type="ECO:0000313" key="2">
    <source>
        <dbReference type="EMBL" id="OKS87799.1"/>
    </source>
</evidence>
<accession>A0A1Q6A1A6</accession>
<dbReference type="OrthoDB" id="9792929at2"/>
<sequence>MTIATNLHIRKFTEADRDALKRIYLETRSVTFYWMRKSKFELNDFDEDTKGEAIWVAEVGGIVAGFMALWMPGNFVHHLYLDKLYHRKGIGKALLNKASEVCRVPLTLKCLIRNKQAFNFYISLGWRIRANEIDDLGRYFLLSQV</sequence>
<dbReference type="InterPro" id="IPR000182">
    <property type="entry name" value="GNAT_dom"/>
</dbReference>
<dbReference type="RefSeq" id="WP_074490351.1">
    <property type="nucleotide sequence ID" value="NZ_FPAM01000026.1"/>
</dbReference>
<dbReference type="STRING" id="1302689.RG47T_3261"/>
<dbReference type="Gene3D" id="3.40.630.30">
    <property type="match status" value="1"/>
</dbReference>
<comment type="caution">
    <text evidence="2">The sequence shown here is derived from an EMBL/GenBank/DDBJ whole genome shotgun (WGS) entry which is preliminary data.</text>
</comment>
<dbReference type="Proteomes" id="UP000186720">
    <property type="component" value="Unassembled WGS sequence"/>
</dbReference>
<dbReference type="Pfam" id="PF00583">
    <property type="entry name" value="Acetyltransf_1"/>
    <property type="match status" value="1"/>
</dbReference>
<organism evidence="2 3">
    <name type="scientific">Mucilaginibacter polytrichastri</name>
    <dbReference type="NCBI Taxonomy" id="1302689"/>
    <lineage>
        <taxon>Bacteria</taxon>
        <taxon>Pseudomonadati</taxon>
        <taxon>Bacteroidota</taxon>
        <taxon>Sphingobacteriia</taxon>
        <taxon>Sphingobacteriales</taxon>
        <taxon>Sphingobacteriaceae</taxon>
        <taxon>Mucilaginibacter</taxon>
    </lineage>
</organism>
<dbReference type="GO" id="GO:0016747">
    <property type="term" value="F:acyltransferase activity, transferring groups other than amino-acyl groups"/>
    <property type="evidence" value="ECO:0007669"/>
    <property type="project" value="InterPro"/>
</dbReference>
<feature type="domain" description="N-acetyltransferase" evidence="1">
    <location>
        <begin position="7"/>
        <end position="145"/>
    </location>
</feature>
<proteinExistence type="predicted"/>
<evidence type="ECO:0000259" key="1">
    <source>
        <dbReference type="PROSITE" id="PS51186"/>
    </source>
</evidence>
<reference evidence="2 3" key="1">
    <citation type="submission" date="2016-11" db="EMBL/GenBank/DDBJ databases">
        <title>Whole Genome Sequencing of Mucilaginibacter polytrichastri RG4-7(T) isolated from the moss sample.</title>
        <authorList>
            <person name="Li Y."/>
        </authorList>
    </citation>
    <scope>NUCLEOTIDE SEQUENCE [LARGE SCALE GENOMIC DNA]</scope>
    <source>
        <strain evidence="2 3">RG4-7</strain>
    </source>
</reference>
<dbReference type="CDD" id="cd04301">
    <property type="entry name" value="NAT_SF"/>
    <property type="match status" value="1"/>
</dbReference>
<dbReference type="SUPFAM" id="SSF55729">
    <property type="entry name" value="Acyl-CoA N-acyltransferases (Nat)"/>
    <property type="match status" value="1"/>
</dbReference>
<protein>
    <recommendedName>
        <fullName evidence="1">N-acetyltransferase domain-containing protein</fullName>
    </recommendedName>
</protein>
<dbReference type="PROSITE" id="PS51186">
    <property type="entry name" value="GNAT"/>
    <property type="match status" value="1"/>
</dbReference>
<keyword evidence="3" id="KW-1185">Reference proteome</keyword>